<name>B0DMD0_LACBS</name>
<keyword evidence="1" id="KW-0732">Signal</keyword>
<evidence type="ECO:0000313" key="2">
    <source>
        <dbReference type="EMBL" id="EDR04172.1"/>
    </source>
</evidence>
<sequence>MNPLQPLALLFFVLGSYVSADVTIYRAKANLPTQGASVNVSAIGTASGQDGGTTYIEQKLISSLNVVYTSPPTTSLITNVRTETATFVEGDSWVYMSSPDDSGKFNAVEQNCTFAASQKTGVCVEVNRKVVNDTSTTLTVVSATTYNRKLVPVYTVTGLFPAQTQSRNAAGRVDSWNFLGWLPVISGFMMMIFA</sequence>
<dbReference type="RefSeq" id="XP_001885063.1">
    <property type="nucleotide sequence ID" value="XM_001885028.1"/>
</dbReference>
<proteinExistence type="predicted"/>
<dbReference type="InParanoid" id="B0DMD0"/>
<feature type="chain" id="PRO_5002748731" evidence="1">
    <location>
        <begin position="21"/>
        <end position="194"/>
    </location>
</feature>
<dbReference type="OrthoDB" id="10414220at2759"/>
<evidence type="ECO:0000256" key="1">
    <source>
        <dbReference type="SAM" id="SignalP"/>
    </source>
</evidence>
<reference evidence="2 3" key="1">
    <citation type="journal article" date="2008" name="Nature">
        <title>The genome of Laccaria bicolor provides insights into mycorrhizal symbiosis.</title>
        <authorList>
            <person name="Martin F."/>
            <person name="Aerts A."/>
            <person name="Ahren D."/>
            <person name="Brun A."/>
            <person name="Danchin E.G.J."/>
            <person name="Duchaussoy F."/>
            <person name="Gibon J."/>
            <person name="Kohler A."/>
            <person name="Lindquist E."/>
            <person name="Pereda V."/>
            <person name="Salamov A."/>
            <person name="Shapiro H.J."/>
            <person name="Wuyts J."/>
            <person name="Blaudez D."/>
            <person name="Buee M."/>
            <person name="Brokstein P."/>
            <person name="Canbaeck B."/>
            <person name="Cohen D."/>
            <person name="Courty P.E."/>
            <person name="Coutinho P.M."/>
            <person name="Delaruelle C."/>
            <person name="Detter J.C."/>
            <person name="Deveau A."/>
            <person name="DiFazio S."/>
            <person name="Duplessis S."/>
            <person name="Fraissinet-Tachet L."/>
            <person name="Lucic E."/>
            <person name="Frey-Klett P."/>
            <person name="Fourrey C."/>
            <person name="Feussner I."/>
            <person name="Gay G."/>
            <person name="Grimwood J."/>
            <person name="Hoegger P.J."/>
            <person name="Jain P."/>
            <person name="Kilaru S."/>
            <person name="Labbe J."/>
            <person name="Lin Y.C."/>
            <person name="Legue V."/>
            <person name="Le Tacon F."/>
            <person name="Marmeisse R."/>
            <person name="Melayah D."/>
            <person name="Montanini B."/>
            <person name="Muratet M."/>
            <person name="Nehls U."/>
            <person name="Niculita-Hirzel H."/>
            <person name="Oudot-Le Secq M.P."/>
            <person name="Peter M."/>
            <person name="Quesneville H."/>
            <person name="Rajashekar B."/>
            <person name="Reich M."/>
            <person name="Rouhier N."/>
            <person name="Schmutz J."/>
            <person name="Yin T."/>
            <person name="Chalot M."/>
            <person name="Henrissat B."/>
            <person name="Kuees U."/>
            <person name="Lucas S."/>
            <person name="Van de Peer Y."/>
            <person name="Podila G.K."/>
            <person name="Polle A."/>
            <person name="Pukkila P.J."/>
            <person name="Richardson P.M."/>
            <person name="Rouze P."/>
            <person name="Sanders I.R."/>
            <person name="Stajich J.E."/>
            <person name="Tunlid A."/>
            <person name="Tuskan G."/>
            <person name="Grigoriev I.V."/>
        </authorList>
    </citation>
    <scope>NUCLEOTIDE SEQUENCE [LARGE SCALE GENOMIC DNA]</scope>
    <source>
        <strain evidence="3">S238N-H82 / ATCC MYA-4686</strain>
    </source>
</reference>
<keyword evidence="3" id="KW-1185">Reference proteome</keyword>
<dbReference type="EMBL" id="DS547119">
    <property type="protein sequence ID" value="EDR04172.1"/>
    <property type="molecule type" value="Genomic_DNA"/>
</dbReference>
<dbReference type="KEGG" id="lbc:LACBIDRAFT_330757"/>
<dbReference type="HOGENOM" id="CLU_1421624_0_0_1"/>
<dbReference type="Proteomes" id="UP000001194">
    <property type="component" value="Unassembled WGS sequence"/>
</dbReference>
<gene>
    <name evidence="2" type="ORF">LACBIDRAFT_330757</name>
</gene>
<dbReference type="GeneID" id="6080764"/>
<feature type="signal peptide" evidence="1">
    <location>
        <begin position="1"/>
        <end position="20"/>
    </location>
</feature>
<accession>B0DMD0</accession>
<protein>
    <submittedName>
        <fullName evidence="2">GPI-anchored small secreted protein</fullName>
    </submittedName>
</protein>
<evidence type="ECO:0000313" key="3">
    <source>
        <dbReference type="Proteomes" id="UP000001194"/>
    </source>
</evidence>
<organism evidence="3">
    <name type="scientific">Laccaria bicolor (strain S238N-H82 / ATCC MYA-4686)</name>
    <name type="common">Bicoloured deceiver</name>
    <name type="synonym">Laccaria laccata var. bicolor</name>
    <dbReference type="NCBI Taxonomy" id="486041"/>
    <lineage>
        <taxon>Eukaryota</taxon>
        <taxon>Fungi</taxon>
        <taxon>Dikarya</taxon>
        <taxon>Basidiomycota</taxon>
        <taxon>Agaricomycotina</taxon>
        <taxon>Agaricomycetes</taxon>
        <taxon>Agaricomycetidae</taxon>
        <taxon>Agaricales</taxon>
        <taxon>Agaricineae</taxon>
        <taxon>Hydnangiaceae</taxon>
        <taxon>Laccaria</taxon>
    </lineage>
</organism>
<dbReference type="AlphaFoldDB" id="B0DMD0"/>